<evidence type="ECO:0000256" key="1">
    <source>
        <dbReference type="ARBA" id="ARBA00004651"/>
    </source>
</evidence>
<evidence type="ECO:0000256" key="7">
    <source>
        <dbReference type="ARBA" id="ARBA00023136"/>
    </source>
</evidence>
<feature type="transmembrane region" description="Helical" evidence="8">
    <location>
        <begin position="401"/>
        <end position="421"/>
    </location>
</feature>
<feature type="transmembrane region" description="Helical" evidence="8">
    <location>
        <begin position="255"/>
        <end position="282"/>
    </location>
</feature>
<dbReference type="AlphaFoldDB" id="A0A0S7BYA8"/>
<dbReference type="PANTHER" id="PTHR33908:SF11">
    <property type="entry name" value="MEMBRANE PROTEIN"/>
    <property type="match status" value="1"/>
</dbReference>
<dbReference type="PANTHER" id="PTHR33908">
    <property type="entry name" value="MANNOSYLTRANSFERASE YKCB-RELATED"/>
    <property type="match status" value="1"/>
</dbReference>
<keyword evidence="6 8" id="KW-1133">Transmembrane helix</keyword>
<reference evidence="10" key="1">
    <citation type="journal article" date="2015" name="Genome Announc.">
        <title>Draft Genome Sequence of Anaerolineae Strain TC1, a Novel Isolate from a Methanogenic Wastewater Treatment System.</title>
        <authorList>
            <person name="Matsuura N."/>
            <person name="Tourlousse D.M."/>
            <person name="Sun L."/>
            <person name="Toyonaga M."/>
            <person name="Kuroda K."/>
            <person name="Ohashi A."/>
            <person name="Cruz R."/>
            <person name="Yamaguchi T."/>
            <person name="Sekiguchi Y."/>
        </authorList>
    </citation>
    <scope>NUCLEOTIDE SEQUENCE [LARGE SCALE GENOMIC DNA]</scope>
    <source>
        <strain evidence="10">TC1</strain>
    </source>
</reference>
<dbReference type="EMBL" id="DF968181">
    <property type="protein sequence ID" value="GAP41592.1"/>
    <property type="molecule type" value="Genomic_DNA"/>
</dbReference>
<evidence type="ECO:0000256" key="5">
    <source>
        <dbReference type="ARBA" id="ARBA00022692"/>
    </source>
</evidence>
<protein>
    <submittedName>
        <fullName evidence="10">Dolichyl-phosphate-mannose-protein mannosyltransferase</fullName>
    </submittedName>
</protein>
<keyword evidence="3 10" id="KW-0328">Glycosyltransferase</keyword>
<dbReference type="GO" id="GO:0005886">
    <property type="term" value="C:plasma membrane"/>
    <property type="evidence" value="ECO:0007669"/>
    <property type="project" value="UniProtKB-SubCell"/>
</dbReference>
<feature type="transmembrane region" description="Helical" evidence="8">
    <location>
        <begin position="427"/>
        <end position="444"/>
    </location>
</feature>
<sequence length="557" mass="65216">MVSFVVSIIWDVFLKNKVWIKFKYNHFVFICDLITYLIPGLRIGKYTIIRNEFNQQTIRFEMCCPDTATILYNTIMNLQKKILKIRFSPLTEKLLLLFTIVLLFVLLSAVLTDGHGWGDDFALYLQQAKNIAEKHEYSNSGYIYNEREPLYSPRLYPPVYPFFLSLVYKWFGLDFIKLKTVSVIFYVLYLVLLFIFFRKRFSFFISILVVILFGLNPDYFIELDQILSDFTALFFTMLAILAIEKFSNKTTVSQSILIAVLIWLSYASRSAGIVLIPSFILYYLFLNKKIKKELILTIVLTVILIIMQKLLLHESAYFNLRLIFKDPLGTIFFNIVYYSKILAKSILRTDVLPIVLIFIFFVIGGIISTLYSSKKIDFVVLFSFFFLGLLLIFPSIQGSRYIFALIPFSLMFGIIFLQKMLKTDQRIIPVLLILLIIGYVPEYFHMKEKANEIQEATNPAAMNLYEFVDQSGNDGYYFRKPRALAFFADVHAGLISNEDLNQYETTKSEADRLGIRYFVEDKNHFSRFKTIQELNQEKFKQVYENEGFLIYQFAESN</sequence>
<evidence type="ECO:0000256" key="6">
    <source>
        <dbReference type="ARBA" id="ARBA00022989"/>
    </source>
</evidence>
<evidence type="ECO:0000313" key="10">
    <source>
        <dbReference type="EMBL" id="GAP41592.1"/>
    </source>
</evidence>
<organism evidence="10">
    <name type="scientific">Flexilinea flocculi</name>
    <dbReference type="NCBI Taxonomy" id="1678840"/>
    <lineage>
        <taxon>Bacteria</taxon>
        <taxon>Bacillati</taxon>
        <taxon>Chloroflexota</taxon>
        <taxon>Anaerolineae</taxon>
        <taxon>Anaerolineales</taxon>
        <taxon>Anaerolineaceae</taxon>
        <taxon>Flexilinea</taxon>
    </lineage>
</organism>
<feature type="transmembrane region" description="Helical" evidence="8">
    <location>
        <begin position="351"/>
        <end position="372"/>
    </location>
</feature>
<accession>A0A0S7BYA8</accession>
<evidence type="ECO:0000256" key="4">
    <source>
        <dbReference type="ARBA" id="ARBA00022679"/>
    </source>
</evidence>
<keyword evidence="2" id="KW-1003">Cell membrane</keyword>
<dbReference type="Pfam" id="PF13231">
    <property type="entry name" value="PMT_2"/>
    <property type="match status" value="1"/>
</dbReference>
<evidence type="ECO:0000256" key="8">
    <source>
        <dbReference type="SAM" id="Phobius"/>
    </source>
</evidence>
<feature type="transmembrane region" description="Helical" evidence="8">
    <location>
        <begin position="226"/>
        <end position="243"/>
    </location>
</feature>
<evidence type="ECO:0000313" key="11">
    <source>
        <dbReference type="Proteomes" id="UP000053370"/>
    </source>
</evidence>
<feature type="domain" description="Glycosyltransferase RgtA/B/C/D-like" evidence="9">
    <location>
        <begin position="157"/>
        <end position="307"/>
    </location>
</feature>
<feature type="transmembrane region" description="Helical" evidence="8">
    <location>
        <begin position="294"/>
        <end position="312"/>
    </location>
</feature>
<dbReference type="InterPro" id="IPR038731">
    <property type="entry name" value="RgtA/B/C-like"/>
</dbReference>
<keyword evidence="5 8" id="KW-0812">Transmembrane</keyword>
<evidence type="ECO:0000256" key="2">
    <source>
        <dbReference type="ARBA" id="ARBA00022475"/>
    </source>
</evidence>
<keyword evidence="4 10" id="KW-0808">Transferase</keyword>
<dbReference type="GO" id="GO:0016763">
    <property type="term" value="F:pentosyltransferase activity"/>
    <property type="evidence" value="ECO:0007669"/>
    <property type="project" value="TreeGrafter"/>
</dbReference>
<evidence type="ECO:0000256" key="3">
    <source>
        <dbReference type="ARBA" id="ARBA00022676"/>
    </source>
</evidence>
<dbReference type="STRING" id="1678840.ATC1_131584"/>
<comment type="subcellular location">
    <subcellularLocation>
        <location evidence="1">Cell membrane</location>
        <topology evidence="1">Multi-pass membrane protein</topology>
    </subcellularLocation>
</comment>
<dbReference type="GO" id="GO:0009103">
    <property type="term" value="P:lipopolysaccharide biosynthetic process"/>
    <property type="evidence" value="ECO:0007669"/>
    <property type="project" value="UniProtKB-ARBA"/>
</dbReference>
<feature type="transmembrane region" description="Helical" evidence="8">
    <location>
        <begin position="94"/>
        <end position="111"/>
    </location>
</feature>
<feature type="transmembrane region" description="Helical" evidence="8">
    <location>
        <begin position="178"/>
        <end position="197"/>
    </location>
</feature>
<gene>
    <name evidence="10" type="ORF">ATC1_131584</name>
</gene>
<evidence type="ECO:0000259" key="9">
    <source>
        <dbReference type="Pfam" id="PF13231"/>
    </source>
</evidence>
<name>A0A0S7BYA8_9CHLR</name>
<proteinExistence type="predicted"/>
<keyword evidence="7 8" id="KW-0472">Membrane</keyword>
<dbReference type="Proteomes" id="UP000053370">
    <property type="component" value="Unassembled WGS sequence"/>
</dbReference>
<feature type="transmembrane region" description="Helical" evidence="8">
    <location>
        <begin position="203"/>
        <end position="221"/>
    </location>
</feature>
<feature type="transmembrane region" description="Helical" evidence="8">
    <location>
        <begin position="318"/>
        <end position="339"/>
    </location>
</feature>
<feature type="transmembrane region" description="Helical" evidence="8">
    <location>
        <begin position="378"/>
        <end position="394"/>
    </location>
</feature>
<keyword evidence="11" id="KW-1185">Reference proteome</keyword>
<dbReference type="InterPro" id="IPR050297">
    <property type="entry name" value="LipidA_mod_glycosyltrf_83"/>
</dbReference>
<feature type="transmembrane region" description="Helical" evidence="8">
    <location>
        <begin position="24"/>
        <end position="41"/>
    </location>
</feature>